<feature type="domain" description="SWI2/SNF2 ATPase" evidence="1">
    <location>
        <begin position="24"/>
        <end position="54"/>
    </location>
</feature>
<evidence type="ECO:0000259" key="1">
    <source>
        <dbReference type="Pfam" id="PF18766"/>
    </source>
</evidence>
<name>A0A7K3LHL2_9MYCO</name>
<proteinExistence type="predicted"/>
<gene>
    <name evidence="2" type="ORF">GWR20_22035</name>
</gene>
<dbReference type="AlphaFoldDB" id="A0A7K3LHL2"/>
<dbReference type="RefSeq" id="WP_162113233.1">
    <property type="nucleotide sequence ID" value="NZ_JAACYR010000126.1"/>
</dbReference>
<dbReference type="EMBL" id="JAACYR010000126">
    <property type="protein sequence ID" value="NDJ91789.1"/>
    <property type="molecule type" value="Genomic_DNA"/>
</dbReference>
<reference evidence="2 3" key="1">
    <citation type="submission" date="2020-01" db="EMBL/GenBank/DDBJ databases">
        <authorList>
            <person name="Sanchez-Estrada R."/>
            <person name="Gonzalez-Y-Merchand J.A."/>
            <person name="Rivera-Gutierrez S."/>
        </authorList>
    </citation>
    <scope>NUCLEOTIDE SEQUENCE [LARGE SCALE GENOMIC DNA]</scope>
    <source>
        <strain evidence="2 3">CST 7247</strain>
    </source>
</reference>
<organism evidence="2 3">
    <name type="scientific">Mycolicibacter kumamotonensis</name>
    <dbReference type="NCBI Taxonomy" id="354243"/>
    <lineage>
        <taxon>Bacteria</taxon>
        <taxon>Bacillati</taxon>
        <taxon>Actinomycetota</taxon>
        <taxon>Actinomycetes</taxon>
        <taxon>Mycobacteriales</taxon>
        <taxon>Mycobacteriaceae</taxon>
        <taxon>Mycolicibacter</taxon>
    </lineage>
</organism>
<accession>A0A7K3LHL2</accession>
<protein>
    <recommendedName>
        <fullName evidence="1">SWI2/SNF2 ATPase domain-containing protein</fullName>
    </recommendedName>
</protein>
<comment type="caution">
    <text evidence="2">The sequence shown here is derived from an EMBL/GenBank/DDBJ whole genome shotgun (WGS) entry which is preliminary data.</text>
</comment>
<evidence type="ECO:0000313" key="2">
    <source>
        <dbReference type="EMBL" id="NDJ91789.1"/>
    </source>
</evidence>
<dbReference type="Proteomes" id="UP000466523">
    <property type="component" value="Unassembled WGS sequence"/>
</dbReference>
<dbReference type="InterPro" id="IPR040980">
    <property type="entry name" value="SWI2_SNF2"/>
</dbReference>
<sequence>MPRWDSTIGSLRRDLQVHLTPTPGTPIESTDRSIRAMFGDHVDIYDLTRAVEDGSDGADPPGP</sequence>
<evidence type="ECO:0000313" key="3">
    <source>
        <dbReference type="Proteomes" id="UP000466523"/>
    </source>
</evidence>
<dbReference type="Pfam" id="PF18766">
    <property type="entry name" value="SWI2_SNF2"/>
    <property type="match status" value="1"/>
</dbReference>